<keyword evidence="2" id="KW-1185">Reference proteome</keyword>
<proteinExistence type="predicted"/>
<name>A0AAV7VA22_PLEWA</name>
<evidence type="ECO:0000313" key="2">
    <source>
        <dbReference type="Proteomes" id="UP001066276"/>
    </source>
</evidence>
<dbReference type="AlphaFoldDB" id="A0AAV7VA22"/>
<reference evidence="1" key="1">
    <citation type="journal article" date="2022" name="bioRxiv">
        <title>Sequencing and chromosome-scale assembly of the giantPleurodeles waltlgenome.</title>
        <authorList>
            <person name="Brown T."/>
            <person name="Elewa A."/>
            <person name="Iarovenko S."/>
            <person name="Subramanian E."/>
            <person name="Araus A.J."/>
            <person name="Petzold A."/>
            <person name="Susuki M."/>
            <person name="Suzuki K.-i.T."/>
            <person name="Hayashi T."/>
            <person name="Toyoda A."/>
            <person name="Oliveira C."/>
            <person name="Osipova E."/>
            <person name="Leigh N.D."/>
            <person name="Simon A."/>
            <person name="Yun M.H."/>
        </authorList>
    </citation>
    <scope>NUCLEOTIDE SEQUENCE</scope>
    <source>
        <strain evidence="1">20211129_DDA</strain>
        <tissue evidence="1">Liver</tissue>
    </source>
</reference>
<gene>
    <name evidence="1" type="ORF">NDU88_000830</name>
</gene>
<accession>A0AAV7VA22</accession>
<comment type="caution">
    <text evidence="1">The sequence shown here is derived from an EMBL/GenBank/DDBJ whole genome shotgun (WGS) entry which is preliminary data.</text>
</comment>
<sequence length="119" mass="13881">MRPWTGVCDSPEALSQDGQMRCVPRREEALHTPVRAQDETKEVDVHRDELEIDVVSVVSGYMTSEFSGIEEEKWVKCDEEDLVLQEVKKYLRWGWPDRKRVSAEIAPFQKVMDELEVEN</sequence>
<protein>
    <submittedName>
        <fullName evidence="1">Uncharacterized protein</fullName>
    </submittedName>
</protein>
<evidence type="ECO:0000313" key="1">
    <source>
        <dbReference type="EMBL" id="KAJ1196967.1"/>
    </source>
</evidence>
<dbReference type="EMBL" id="JANPWB010000003">
    <property type="protein sequence ID" value="KAJ1196967.1"/>
    <property type="molecule type" value="Genomic_DNA"/>
</dbReference>
<organism evidence="1 2">
    <name type="scientific">Pleurodeles waltl</name>
    <name type="common">Iberian ribbed newt</name>
    <dbReference type="NCBI Taxonomy" id="8319"/>
    <lineage>
        <taxon>Eukaryota</taxon>
        <taxon>Metazoa</taxon>
        <taxon>Chordata</taxon>
        <taxon>Craniata</taxon>
        <taxon>Vertebrata</taxon>
        <taxon>Euteleostomi</taxon>
        <taxon>Amphibia</taxon>
        <taxon>Batrachia</taxon>
        <taxon>Caudata</taxon>
        <taxon>Salamandroidea</taxon>
        <taxon>Salamandridae</taxon>
        <taxon>Pleurodelinae</taxon>
        <taxon>Pleurodeles</taxon>
    </lineage>
</organism>
<dbReference type="Proteomes" id="UP001066276">
    <property type="component" value="Chromosome 2_1"/>
</dbReference>